<dbReference type="Pfam" id="PF11104">
    <property type="entry name" value="PilM_2"/>
    <property type="match status" value="1"/>
</dbReference>
<feature type="region of interest" description="Disordered" evidence="1">
    <location>
        <begin position="183"/>
        <end position="203"/>
    </location>
</feature>
<evidence type="ECO:0008006" key="3">
    <source>
        <dbReference type="Google" id="ProtNLM"/>
    </source>
</evidence>
<dbReference type="PANTHER" id="PTHR32432:SF3">
    <property type="entry name" value="ETHANOLAMINE UTILIZATION PROTEIN EUTJ"/>
    <property type="match status" value="1"/>
</dbReference>
<dbReference type="InterPro" id="IPR050696">
    <property type="entry name" value="FtsA/MreB"/>
</dbReference>
<gene>
    <name evidence="2" type="ORF">LCGC14_0321070</name>
</gene>
<dbReference type="Gene3D" id="3.30.1490.300">
    <property type="match status" value="1"/>
</dbReference>
<evidence type="ECO:0000256" key="1">
    <source>
        <dbReference type="SAM" id="MobiDB-lite"/>
    </source>
</evidence>
<organism evidence="2">
    <name type="scientific">marine sediment metagenome</name>
    <dbReference type="NCBI Taxonomy" id="412755"/>
    <lineage>
        <taxon>unclassified sequences</taxon>
        <taxon>metagenomes</taxon>
        <taxon>ecological metagenomes</taxon>
    </lineage>
</organism>
<evidence type="ECO:0000313" key="2">
    <source>
        <dbReference type="EMBL" id="KKN81270.1"/>
    </source>
</evidence>
<proteinExistence type="predicted"/>
<dbReference type="InterPro" id="IPR043129">
    <property type="entry name" value="ATPase_NBD"/>
</dbReference>
<dbReference type="PANTHER" id="PTHR32432">
    <property type="entry name" value="CELL DIVISION PROTEIN FTSA-RELATED"/>
    <property type="match status" value="1"/>
</dbReference>
<dbReference type="AlphaFoldDB" id="A0A0F9TJ90"/>
<dbReference type="Gene3D" id="3.30.420.40">
    <property type="match status" value="2"/>
</dbReference>
<feature type="compositionally biased region" description="Basic and acidic residues" evidence="1">
    <location>
        <begin position="188"/>
        <end position="201"/>
    </location>
</feature>
<name>A0A0F9TJ90_9ZZZZ</name>
<dbReference type="InterPro" id="IPR005883">
    <property type="entry name" value="PilM"/>
</dbReference>
<accession>A0A0F9TJ90</accession>
<dbReference type="EMBL" id="LAZR01000217">
    <property type="protein sequence ID" value="KKN81270.1"/>
    <property type="molecule type" value="Genomic_DNA"/>
</dbReference>
<protein>
    <recommendedName>
        <fullName evidence="3">SHS2 domain-containing protein</fullName>
    </recommendedName>
</protein>
<reference evidence="2" key="1">
    <citation type="journal article" date="2015" name="Nature">
        <title>Complex archaea that bridge the gap between prokaryotes and eukaryotes.</title>
        <authorList>
            <person name="Spang A."/>
            <person name="Saw J.H."/>
            <person name="Jorgensen S.L."/>
            <person name="Zaremba-Niedzwiedzka K."/>
            <person name="Martijn J."/>
            <person name="Lind A.E."/>
            <person name="van Eijk R."/>
            <person name="Schleper C."/>
            <person name="Guy L."/>
            <person name="Ettema T.J."/>
        </authorList>
    </citation>
    <scope>NUCLEOTIDE SEQUENCE</scope>
</reference>
<sequence length="326" mass="36475">MVRANGFKGRRVITALPCSALSIQNLRLAPTSPEQTERVVRSEASERVGFPVSGNQLNYLNAGQVRSGDEVRNEIILLAAPEEVIQDHLAMLGEMNLEAEYIEAEPIALFRNLERYLQRERDVDAVSVAADIGVRGTCVVVARGRDIVFLKFIDIGGRRMTEAVARQLNLDYQEARDIRRRLAYSQDTQRDPERREEDRALPGDSTSVEWTIRDAMRTEVEALCREISLCLRYCAVTFRGLRPHRIVLSGGEARNPLCVEMISDQLGLESAVVQPLRSVDTSGVDFGEDRRSMMTDWALCAGMAFRQAGSAQEEQESSGDDRRLSA</sequence>
<dbReference type="CDD" id="cd24049">
    <property type="entry name" value="ASKHA_NBD_PilM"/>
    <property type="match status" value="1"/>
</dbReference>
<dbReference type="SUPFAM" id="SSF53067">
    <property type="entry name" value="Actin-like ATPase domain"/>
    <property type="match status" value="2"/>
</dbReference>
<comment type="caution">
    <text evidence="2">The sequence shown here is derived from an EMBL/GenBank/DDBJ whole genome shotgun (WGS) entry which is preliminary data.</text>
</comment>